<gene>
    <name evidence="1" type="ORF">EXIGLDRAFT_770451</name>
</gene>
<keyword evidence="2" id="KW-1185">Reference proteome</keyword>
<dbReference type="OrthoDB" id="2269034at2759"/>
<dbReference type="Proteomes" id="UP000077266">
    <property type="component" value="Unassembled WGS sequence"/>
</dbReference>
<dbReference type="InParanoid" id="A0A165GNP2"/>
<protein>
    <submittedName>
        <fullName evidence="1">Uncharacterized protein</fullName>
    </submittedName>
</protein>
<organism evidence="1 2">
    <name type="scientific">Exidia glandulosa HHB12029</name>
    <dbReference type="NCBI Taxonomy" id="1314781"/>
    <lineage>
        <taxon>Eukaryota</taxon>
        <taxon>Fungi</taxon>
        <taxon>Dikarya</taxon>
        <taxon>Basidiomycota</taxon>
        <taxon>Agaricomycotina</taxon>
        <taxon>Agaricomycetes</taxon>
        <taxon>Auriculariales</taxon>
        <taxon>Exidiaceae</taxon>
        <taxon>Exidia</taxon>
    </lineage>
</organism>
<dbReference type="AlphaFoldDB" id="A0A165GNP2"/>
<proteinExistence type="predicted"/>
<evidence type="ECO:0000313" key="1">
    <source>
        <dbReference type="EMBL" id="KZV90783.1"/>
    </source>
</evidence>
<reference evidence="1 2" key="1">
    <citation type="journal article" date="2016" name="Mol. Biol. Evol.">
        <title>Comparative Genomics of Early-Diverging Mushroom-Forming Fungi Provides Insights into the Origins of Lignocellulose Decay Capabilities.</title>
        <authorList>
            <person name="Nagy L.G."/>
            <person name="Riley R."/>
            <person name="Tritt A."/>
            <person name="Adam C."/>
            <person name="Daum C."/>
            <person name="Floudas D."/>
            <person name="Sun H."/>
            <person name="Yadav J.S."/>
            <person name="Pangilinan J."/>
            <person name="Larsson K.H."/>
            <person name="Matsuura K."/>
            <person name="Barry K."/>
            <person name="Labutti K."/>
            <person name="Kuo R."/>
            <person name="Ohm R.A."/>
            <person name="Bhattacharya S.S."/>
            <person name="Shirouzu T."/>
            <person name="Yoshinaga Y."/>
            <person name="Martin F.M."/>
            <person name="Grigoriev I.V."/>
            <person name="Hibbett D.S."/>
        </authorList>
    </citation>
    <scope>NUCLEOTIDE SEQUENCE [LARGE SCALE GENOMIC DNA]</scope>
    <source>
        <strain evidence="1 2">HHB12029</strain>
    </source>
</reference>
<name>A0A165GNP2_EXIGL</name>
<accession>A0A165GNP2</accession>
<evidence type="ECO:0000313" key="2">
    <source>
        <dbReference type="Proteomes" id="UP000077266"/>
    </source>
</evidence>
<dbReference type="EMBL" id="KV426040">
    <property type="protein sequence ID" value="KZV90783.1"/>
    <property type="molecule type" value="Genomic_DNA"/>
</dbReference>
<sequence length="552" mass="61893">MSATRPSRLRRTLLGDLEHIEQVQRDVDNAAQAHASAAAALRLAQAEYDATKLELEIQRDRLQGFIRSADSVRSSLQTLATFPADLLSIIFVHAATEREDDTPWYQVTDDADALRLPYRVSAVCRHWREVARSTAQLWACIRIPSTAPVAPSTGPNAIADRRLLDHVTFHLALSRAAALNIVWNLTLARSSSQDLPRCAAERDYEDAFYSQLFDLVIQNSPRIRSFVLNTTPAVAWGSAPIRLAVHTTKFARHIVAFLRCRTPKLVEIAVWCQHRSDVREPGFWQGFPNKEFPLLLPDAPNLRRLHIVDAPIGLWQGHPGLPGLTDVHIKLVYFRLFDVLLWSTLAATPSLDVLSLCCELDNEHNFEANPPSSLPISRLSLAQDLDSESDLAPQVLESVSLPNLSSLAVQPHMVSSLIINDTLARKLSSLDISGPAPLDAEDFAILRLFEVLEVVCFRLEQMKMDDHTLFQLLCDPADPMWPRLRHLTIYEVASDSVERDGILHLVRSRNLASPETRIARPLELVEFDLGSVPRHVAIQVEEIMGVRCRLLE</sequence>